<dbReference type="InterPro" id="IPR039426">
    <property type="entry name" value="TonB-dep_rcpt-like"/>
</dbReference>
<evidence type="ECO:0000256" key="7">
    <source>
        <dbReference type="ARBA" id="ARBA00023136"/>
    </source>
</evidence>
<evidence type="ECO:0000256" key="3">
    <source>
        <dbReference type="ARBA" id="ARBA00022448"/>
    </source>
</evidence>
<proteinExistence type="inferred from homology"/>
<evidence type="ECO:0000259" key="14">
    <source>
        <dbReference type="Pfam" id="PF07715"/>
    </source>
</evidence>
<protein>
    <submittedName>
        <fullName evidence="15">Ferrichrome-iron receptor</fullName>
    </submittedName>
</protein>
<feature type="signal peptide" evidence="12">
    <location>
        <begin position="1"/>
        <end position="22"/>
    </location>
</feature>
<dbReference type="InterPro" id="IPR012910">
    <property type="entry name" value="Plug_dom"/>
</dbReference>
<dbReference type="Pfam" id="PF07715">
    <property type="entry name" value="Plug"/>
    <property type="match status" value="1"/>
</dbReference>
<evidence type="ECO:0000256" key="4">
    <source>
        <dbReference type="ARBA" id="ARBA00022452"/>
    </source>
</evidence>
<feature type="domain" description="TonB-dependent receptor-like beta-barrel" evidence="13">
    <location>
        <begin position="243"/>
        <end position="675"/>
    </location>
</feature>
<feature type="domain" description="TonB-dependent receptor plug" evidence="14">
    <location>
        <begin position="59"/>
        <end position="162"/>
    </location>
</feature>
<accession>A0A1E7WF06</accession>
<dbReference type="Proteomes" id="UP000175989">
    <property type="component" value="Unassembled WGS sequence"/>
</dbReference>
<keyword evidence="8 15" id="KW-0675">Receptor</keyword>
<dbReference type="NCBIfam" id="TIGR01783">
    <property type="entry name" value="TonB-siderophor"/>
    <property type="match status" value="1"/>
</dbReference>
<dbReference type="GO" id="GO:0015344">
    <property type="term" value="F:siderophore uptake transmembrane transporter activity"/>
    <property type="evidence" value="ECO:0007669"/>
    <property type="project" value="TreeGrafter"/>
</dbReference>
<dbReference type="PANTHER" id="PTHR32552">
    <property type="entry name" value="FERRICHROME IRON RECEPTOR-RELATED"/>
    <property type="match status" value="1"/>
</dbReference>
<dbReference type="GO" id="GO:0038023">
    <property type="term" value="F:signaling receptor activity"/>
    <property type="evidence" value="ECO:0007669"/>
    <property type="project" value="InterPro"/>
</dbReference>
<dbReference type="GO" id="GO:0015891">
    <property type="term" value="P:siderophore transport"/>
    <property type="evidence" value="ECO:0007669"/>
    <property type="project" value="InterPro"/>
</dbReference>
<dbReference type="InterPro" id="IPR037066">
    <property type="entry name" value="Plug_dom_sf"/>
</dbReference>
<keyword evidence="12" id="KW-0732">Signal</keyword>
<dbReference type="InterPro" id="IPR010105">
    <property type="entry name" value="TonB_sidphr_rcpt"/>
</dbReference>
<evidence type="ECO:0000313" key="16">
    <source>
        <dbReference type="Proteomes" id="UP000175989"/>
    </source>
</evidence>
<reference evidence="16" key="1">
    <citation type="journal article" date="2016" name="Front. Microbiol.">
        <title>Molecular Keys to the Janthinobacterium and Duganella spp. Interaction with the Plant Pathogen Fusarium graminearum.</title>
        <authorList>
            <person name="Haack F.S."/>
            <person name="Poehlein A."/>
            <person name="Kroger C."/>
            <person name="Voigt C.A."/>
            <person name="Piepenbring M."/>
            <person name="Bode H.B."/>
            <person name="Daniel R."/>
            <person name="Schafer W."/>
            <person name="Streit W.R."/>
        </authorList>
    </citation>
    <scope>NUCLEOTIDE SEQUENCE [LARGE SCALE GENOMIC DNA]</scope>
    <source>
        <strain evidence="16">T54</strain>
    </source>
</reference>
<evidence type="ECO:0000259" key="13">
    <source>
        <dbReference type="Pfam" id="PF00593"/>
    </source>
</evidence>
<gene>
    <name evidence="15" type="primary">fhuA_5</name>
    <name evidence="15" type="ORF">DUPY_37880</name>
</gene>
<evidence type="ECO:0000256" key="11">
    <source>
        <dbReference type="RuleBase" id="RU003357"/>
    </source>
</evidence>
<dbReference type="PANTHER" id="PTHR32552:SF84">
    <property type="entry name" value="TONB-DEPENDENT RECEPTOR-RELATED"/>
    <property type="match status" value="1"/>
</dbReference>
<dbReference type="Gene3D" id="2.170.130.10">
    <property type="entry name" value="TonB-dependent receptor, plug domain"/>
    <property type="match status" value="1"/>
</dbReference>
<dbReference type="Gene3D" id="2.40.170.20">
    <property type="entry name" value="TonB-dependent receptor, beta-barrel domain"/>
    <property type="match status" value="1"/>
</dbReference>
<dbReference type="CDD" id="cd01347">
    <property type="entry name" value="ligand_gated_channel"/>
    <property type="match status" value="1"/>
</dbReference>
<comment type="caution">
    <text evidence="15">The sequence shown here is derived from an EMBL/GenBank/DDBJ whole genome shotgun (WGS) entry which is preliminary data.</text>
</comment>
<evidence type="ECO:0000256" key="6">
    <source>
        <dbReference type="ARBA" id="ARBA00023077"/>
    </source>
</evidence>
<keyword evidence="5 10" id="KW-0812">Transmembrane</keyword>
<keyword evidence="9 10" id="KW-0998">Cell outer membrane</keyword>
<evidence type="ECO:0000256" key="5">
    <source>
        <dbReference type="ARBA" id="ARBA00022692"/>
    </source>
</evidence>
<name>A0A1E7WF06_9BURK</name>
<dbReference type="PROSITE" id="PS52016">
    <property type="entry name" value="TONB_DEPENDENT_REC_3"/>
    <property type="match status" value="1"/>
</dbReference>
<evidence type="ECO:0000256" key="12">
    <source>
        <dbReference type="SAM" id="SignalP"/>
    </source>
</evidence>
<dbReference type="EMBL" id="LROM01000104">
    <property type="protein sequence ID" value="OEZ96903.1"/>
    <property type="molecule type" value="Genomic_DNA"/>
</dbReference>
<dbReference type="AlphaFoldDB" id="A0A1E7WF06"/>
<keyword evidence="7 10" id="KW-0472">Membrane</keyword>
<dbReference type="RefSeq" id="WP_070250089.1">
    <property type="nucleotide sequence ID" value="NZ_LROM01000104.1"/>
</dbReference>
<evidence type="ECO:0000256" key="2">
    <source>
        <dbReference type="ARBA" id="ARBA00009810"/>
    </source>
</evidence>
<dbReference type="OrthoDB" id="127311at2"/>
<evidence type="ECO:0000313" key="15">
    <source>
        <dbReference type="EMBL" id="OEZ96903.1"/>
    </source>
</evidence>
<dbReference type="Pfam" id="PF00593">
    <property type="entry name" value="TonB_dep_Rec_b-barrel"/>
    <property type="match status" value="1"/>
</dbReference>
<organism evidence="15 16">
    <name type="scientific">Duganella phyllosphaerae</name>
    <dbReference type="NCBI Taxonomy" id="762836"/>
    <lineage>
        <taxon>Bacteria</taxon>
        <taxon>Pseudomonadati</taxon>
        <taxon>Pseudomonadota</taxon>
        <taxon>Betaproteobacteria</taxon>
        <taxon>Burkholderiales</taxon>
        <taxon>Oxalobacteraceae</taxon>
        <taxon>Telluria group</taxon>
        <taxon>Duganella</taxon>
    </lineage>
</organism>
<comment type="subcellular location">
    <subcellularLocation>
        <location evidence="1 10">Cell outer membrane</location>
        <topology evidence="1 10">Multi-pass membrane protein</topology>
    </subcellularLocation>
</comment>
<evidence type="ECO:0000256" key="10">
    <source>
        <dbReference type="PROSITE-ProRule" id="PRU01360"/>
    </source>
</evidence>
<feature type="chain" id="PRO_5009206895" evidence="12">
    <location>
        <begin position="23"/>
        <end position="706"/>
    </location>
</feature>
<dbReference type="GO" id="GO:0009279">
    <property type="term" value="C:cell outer membrane"/>
    <property type="evidence" value="ECO:0007669"/>
    <property type="project" value="UniProtKB-SubCell"/>
</dbReference>
<keyword evidence="6 11" id="KW-0798">TonB box</keyword>
<dbReference type="InterPro" id="IPR000531">
    <property type="entry name" value="Beta-barrel_TonB"/>
</dbReference>
<comment type="similarity">
    <text evidence="2 10 11">Belongs to the TonB-dependent receptor family.</text>
</comment>
<dbReference type="InterPro" id="IPR036942">
    <property type="entry name" value="Beta-barrel_TonB_sf"/>
</dbReference>
<evidence type="ECO:0000256" key="9">
    <source>
        <dbReference type="ARBA" id="ARBA00023237"/>
    </source>
</evidence>
<evidence type="ECO:0000256" key="8">
    <source>
        <dbReference type="ARBA" id="ARBA00023170"/>
    </source>
</evidence>
<keyword evidence="4 10" id="KW-1134">Transmembrane beta strand</keyword>
<dbReference type="PATRIC" id="fig|762836.4.peg.3908"/>
<keyword evidence="16" id="KW-1185">Reference proteome</keyword>
<evidence type="ECO:0000256" key="1">
    <source>
        <dbReference type="ARBA" id="ARBA00004571"/>
    </source>
</evidence>
<keyword evidence="3 10" id="KW-0813">Transport</keyword>
<sequence>MNHLTLTALAAASLTLCATARAHHPTLATVEVVESRLAPNSGLGLDEQNGTGSRLGLTARETPASVSSMSAADMAERVLTRAQDAAVRMPGVSEAPSPGNGGTSLSARGFAGHNSVAQMVDGTRLVAAVGTITYPFSTWPLASVQVLRGPASVLYGDGAIGAAVNYVTKQPRFDRFEGEAYASAGSWNTVRGGVGVRGPVNDMVAYSLYADAQKSHGYRSDSGYQRQNLSGAVSIRPNRDLAVTVLVDAGHNDDARYFGTPLRNGKLDDSLKRLSFNVNDALVKYNDRVWRVKVAYQAAPGVQVRNESYYLTSKRHWRNTESYTLNPAGTALDRDSYLEILHDQQQVGNRLDVTLDGTLAGLNSRFVAGVEWYRTQLFLTNNSPYTGSSVINPYNFVPGSFAGANPSQTLALRRAELASTAVFAENVLDLAPHWKLVAGLRRDRMALDNHELRSGVRAARNYTPVTGRAGLVWNVDPAVSLYAQYGTATDPLSGALALPNGSPSFDLTRGKQLEVGAKGGINAIRGEWSAALYKIEKNKLLSRDPDNPAVALQIGQQSSTGIELAFAAEPIRGWTIDANLAALRARYDDFNEMVAGVPVSRSGNTPTGVPERTANIWTGYRFVRGWQAALGARYVGARQANTANTANLPAYTALDATLAWAASPNLGVTLSVKNLADRDYALSGSAGVRWLLADPRSVQLTARTTF</sequence>
<dbReference type="SUPFAM" id="SSF56935">
    <property type="entry name" value="Porins"/>
    <property type="match status" value="1"/>
</dbReference>